<protein>
    <submittedName>
        <fullName evidence="1">Uncharacterized protein</fullName>
    </submittedName>
</protein>
<dbReference type="Proteomes" id="UP000297948">
    <property type="component" value="Unassembled WGS sequence"/>
</dbReference>
<dbReference type="RefSeq" id="WP_135339387.1">
    <property type="nucleotide sequence ID" value="NZ_JBHLTX010000017.1"/>
</dbReference>
<name>A0A4Z0HBG5_9ACTN</name>
<organism evidence="1 2">
    <name type="scientific">Streptomyces palmae</name>
    <dbReference type="NCBI Taxonomy" id="1701085"/>
    <lineage>
        <taxon>Bacteria</taxon>
        <taxon>Bacillati</taxon>
        <taxon>Actinomycetota</taxon>
        <taxon>Actinomycetes</taxon>
        <taxon>Kitasatosporales</taxon>
        <taxon>Streptomycetaceae</taxon>
        <taxon>Streptomyces</taxon>
    </lineage>
</organism>
<reference evidence="1 2" key="1">
    <citation type="submission" date="2019-03" db="EMBL/GenBank/DDBJ databases">
        <authorList>
            <person name="Gonzalez-Pimentel J.L."/>
        </authorList>
    </citation>
    <scope>NUCLEOTIDE SEQUENCE [LARGE SCALE GENOMIC DNA]</scope>
    <source>
        <strain evidence="1 2">JCM 31289</strain>
    </source>
</reference>
<evidence type="ECO:0000313" key="1">
    <source>
        <dbReference type="EMBL" id="TGB09167.1"/>
    </source>
</evidence>
<accession>A0A4Z0HBG5</accession>
<dbReference type="EMBL" id="SRID01000109">
    <property type="protein sequence ID" value="TGB09167.1"/>
    <property type="molecule type" value="Genomic_DNA"/>
</dbReference>
<gene>
    <name evidence="1" type="ORF">E4099_14095</name>
</gene>
<evidence type="ECO:0000313" key="2">
    <source>
        <dbReference type="Proteomes" id="UP000297948"/>
    </source>
</evidence>
<dbReference type="AlphaFoldDB" id="A0A4Z0HBG5"/>
<comment type="caution">
    <text evidence="1">The sequence shown here is derived from an EMBL/GenBank/DDBJ whole genome shotgun (WGS) entry which is preliminary data.</text>
</comment>
<proteinExistence type="predicted"/>
<keyword evidence="2" id="KW-1185">Reference proteome</keyword>
<sequence>MTKPGPALAVVPFGAAVVATVGKGGECADQVIAGAAPAAWPSPRMAQVLHQPEEWACRSAGTA</sequence>